<dbReference type="EMBL" id="MW015081">
    <property type="protein sequence ID" value="QPX48194.1"/>
    <property type="molecule type" value="Genomic_DNA"/>
</dbReference>
<organism evidence="2 3">
    <name type="scientific">Synechococcus phage S-SRM01</name>
    <dbReference type="NCBI Taxonomy" id="2781608"/>
    <lineage>
        <taxon>Viruses</taxon>
        <taxon>Duplodnaviria</taxon>
        <taxon>Heunggongvirae</taxon>
        <taxon>Uroviricota</taxon>
        <taxon>Caudoviricetes</taxon>
        <taxon>Pantevenvirales</taxon>
        <taxon>Kyanoviridae</taxon>
        <taxon>Serangoonvirus</taxon>
        <taxon>Serangoonvirus essarone</taxon>
    </lineage>
</organism>
<proteinExistence type="predicted"/>
<feature type="compositionally biased region" description="Basic and acidic residues" evidence="1">
    <location>
        <begin position="26"/>
        <end position="35"/>
    </location>
</feature>
<feature type="region of interest" description="Disordered" evidence="1">
    <location>
        <begin position="1"/>
        <end position="54"/>
    </location>
</feature>
<accession>A0A879R1Y3</accession>
<keyword evidence="3" id="KW-1185">Reference proteome</keyword>
<feature type="region of interest" description="Disordered" evidence="1">
    <location>
        <begin position="110"/>
        <end position="226"/>
    </location>
</feature>
<sequence>MAKDETEIGITGKPIPKKKRSPKKQYAFEKKRRENLGQNVGGITYRSDVSPNFNPRSVREELLVDYLLGEGFASDEKSAKAIAGAMSEEWKQNIVERGFGLGFLDLRKPAAKPKAEPTPKPPTVKSSGGAGGQVTVDKQYPATLGGKKGVKSTDAQGTEYFMPYQPQGGLPKPNTLPDLNKAQYKNTYTNTYKDIPASQSTKNPQSHLSRTGVPRVRSATRTYGID</sequence>
<dbReference type="Proteomes" id="UP000664915">
    <property type="component" value="Segment"/>
</dbReference>
<protein>
    <submittedName>
        <fullName evidence="2">Uncharacterized protein</fullName>
    </submittedName>
</protein>
<evidence type="ECO:0000313" key="3">
    <source>
        <dbReference type="Proteomes" id="UP000664915"/>
    </source>
</evidence>
<evidence type="ECO:0000313" key="2">
    <source>
        <dbReference type="EMBL" id="QPX48194.1"/>
    </source>
</evidence>
<dbReference type="KEGG" id="vg:77946399"/>
<reference evidence="2" key="1">
    <citation type="submission" date="2020-09" db="EMBL/GenBank/DDBJ databases">
        <authorList>
            <person name="Zhang D."/>
            <person name="Hatherill J.R."/>
            <person name="Ramirez J.F."/>
            <person name="Edinger B."/>
            <person name="Balarin R."/>
            <person name="Sullivan A."/>
            <person name="Humpal K.M."/>
            <person name="Guseva A."/>
            <person name="Butela K.A."/>
            <person name="Garlena R.A."/>
            <person name="Russell D.A."/>
            <person name="Pope W.H."/>
            <person name="Jacobs-Sera D."/>
            <person name="Hatfull G.F."/>
        </authorList>
    </citation>
    <scope>NUCLEOTIDE SEQUENCE</scope>
</reference>
<dbReference type="GeneID" id="77946399"/>
<name>A0A879R1Y3_9CAUD</name>
<evidence type="ECO:0000256" key="1">
    <source>
        <dbReference type="SAM" id="MobiDB-lite"/>
    </source>
</evidence>
<dbReference type="RefSeq" id="YP_010670204.1">
    <property type="nucleotide sequence ID" value="NC_070963.1"/>
</dbReference>
<feature type="compositionally biased region" description="Polar residues" evidence="1">
    <location>
        <begin position="183"/>
        <end position="209"/>
    </location>
</feature>